<evidence type="ECO:0000256" key="1">
    <source>
        <dbReference type="SAM" id="SignalP"/>
    </source>
</evidence>
<evidence type="ECO:0000259" key="2">
    <source>
        <dbReference type="Pfam" id="PF14730"/>
    </source>
</evidence>
<dbReference type="PROSITE" id="PS51257">
    <property type="entry name" value="PROKAR_LIPOPROTEIN"/>
    <property type="match status" value="1"/>
</dbReference>
<gene>
    <name evidence="3" type="ORF">MARGE09_P3796</name>
</gene>
<dbReference type="Proteomes" id="UP001320119">
    <property type="component" value="Chromosome"/>
</dbReference>
<keyword evidence="1" id="KW-0732">Signal</keyword>
<feature type="chain" id="PRO_5042879949" description="DUF4468 domain-containing protein" evidence="1">
    <location>
        <begin position="19"/>
        <end position="154"/>
    </location>
</feature>
<protein>
    <recommendedName>
        <fullName evidence="2">DUF4468 domain-containing protein</fullName>
    </recommendedName>
</protein>
<reference evidence="3 4" key="1">
    <citation type="journal article" date="2022" name="IScience">
        <title>An ultrasensitive nanofiber-based assay for enzymatic hydrolysis and deep-sea microbial degradation of cellulose.</title>
        <authorList>
            <person name="Tsudome M."/>
            <person name="Tachioka M."/>
            <person name="Miyazaki M."/>
            <person name="Uchimura K."/>
            <person name="Tsuda M."/>
            <person name="Takaki Y."/>
            <person name="Deguchi S."/>
        </authorList>
    </citation>
    <scope>NUCLEOTIDE SEQUENCE [LARGE SCALE GENOMIC DNA]</scope>
    <source>
        <strain evidence="3 4">GE09</strain>
    </source>
</reference>
<accession>A0AAN1WL54</accession>
<feature type="signal peptide" evidence="1">
    <location>
        <begin position="1"/>
        <end position="18"/>
    </location>
</feature>
<keyword evidence="4" id="KW-1185">Reference proteome</keyword>
<dbReference type="Pfam" id="PF14730">
    <property type="entry name" value="DUF4468"/>
    <property type="match status" value="1"/>
</dbReference>
<evidence type="ECO:0000313" key="4">
    <source>
        <dbReference type="Proteomes" id="UP001320119"/>
    </source>
</evidence>
<proteinExistence type="predicted"/>
<feature type="domain" description="DUF4468" evidence="2">
    <location>
        <begin position="31"/>
        <end position="111"/>
    </location>
</feature>
<dbReference type="EMBL" id="AP023086">
    <property type="protein sequence ID" value="BCD99594.1"/>
    <property type="molecule type" value="Genomic_DNA"/>
</dbReference>
<sequence length="154" mass="17163">MRKIILIMLVGISIFTQGCTMVTTESVPSERVVEVDGAEKDTLYVRANNWMVDAFNNADSVVQFTDKESGTISGRYLLGTVSNASEYGPARRAYATIKVRVKDGASKITVTPESFTYAKGNIYTLYTEEDAKRDVDALLFSFETAMKKSEDDEW</sequence>
<dbReference type="AlphaFoldDB" id="A0AAN1WL54"/>
<dbReference type="Gene3D" id="3.30.530.80">
    <property type="match status" value="1"/>
</dbReference>
<dbReference type="InterPro" id="IPR027823">
    <property type="entry name" value="DUF4468"/>
</dbReference>
<name>A0AAN1WL54_9GAMM</name>
<evidence type="ECO:0000313" key="3">
    <source>
        <dbReference type="EMBL" id="BCD99594.1"/>
    </source>
</evidence>
<dbReference type="KEGG" id="marq:MARGE09_P3796"/>
<organism evidence="3 4">
    <name type="scientific">Marinagarivorans cellulosilyticus</name>
    <dbReference type="NCBI Taxonomy" id="2721545"/>
    <lineage>
        <taxon>Bacteria</taxon>
        <taxon>Pseudomonadati</taxon>
        <taxon>Pseudomonadota</taxon>
        <taxon>Gammaproteobacteria</taxon>
        <taxon>Cellvibrionales</taxon>
        <taxon>Cellvibrionaceae</taxon>
        <taxon>Marinagarivorans</taxon>
    </lineage>
</organism>